<dbReference type="VEuPathDB" id="FungiDB:CCM_09592"/>
<keyword evidence="3 5" id="KW-1133">Transmembrane helix</keyword>
<organism evidence="7 8">
    <name type="scientific">Cordyceps militaris (strain CM01)</name>
    <name type="common">Caterpillar fungus</name>
    <dbReference type="NCBI Taxonomy" id="983644"/>
    <lineage>
        <taxon>Eukaryota</taxon>
        <taxon>Fungi</taxon>
        <taxon>Dikarya</taxon>
        <taxon>Ascomycota</taxon>
        <taxon>Pezizomycotina</taxon>
        <taxon>Sordariomycetes</taxon>
        <taxon>Hypocreomycetidae</taxon>
        <taxon>Hypocreales</taxon>
        <taxon>Cordycipitaceae</taxon>
        <taxon>Cordyceps</taxon>
    </lineage>
</organism>
<dbReference type="GO" id="GO:0016020">
    <property type="term" value="C:membrane"/>
    <property type="evidence" value="ECO:0007669"/>
    <property type="project" value="UniProtKB-SubCell"/>
</dbReference>
<keyword evidence="4 5" id="KW-0472">Membrane</keyword>
<dbReference type="InParanoid" id="G3JUV1"/>
<evidence type="ECO:0000313" key="8">
    <source>
        <dbReference type="Proteomes" id="UP000001610"/>
    </source>
</evidence>
<dbReference type="OrthoDB" id="4865518at2759"/>
<dbReference type="InterPro" id="IPR050307">
    <property type="entry name" value="Sterol_Desaturase_Related"/>
</dbReference>
<dbReference type="EMBL" id="JH126408">
    <property type="protein sequence ID" value="EGX87631.1"/>
    <property type="molecule type" value="Genomic_DNA"/>
</dbReference>
<dbReference type="GO" id="GO:0005506">
    <property type="term" value="F:iron ion binding"/>
    <property type="evidence" value="ECO:0007669"/>
    <property type="project" value="InterPro"/>
</dbReference>
<feature type="transmembrane region" description="Helical" evidence="5">
    <location>
        <begin position="133"/>
        <end position="152"/>
    </location>
</feature>
<reference evidence="7 8" key="1">
    <citation type="journal article" date="2011" name="Genome Biol.">
        <title>Genome sequence of the insect pathogenic fungus Cordyceps militaris, a valued traditional Chinese medicine.</title>
        <authorList>
            <person name="Zheng P."/>
            <person name="Xia Y."/>
            <person name="Xiao G."/>
            <person name="Xiong C."/>
            <person name="Hu X."/>
            <person name="Zhang S."/>
            <person name="Zheng H."/>
            <person name="Huang Y."/>
            <person name="Zhou Y."/>
            <person name="Wang S."/>
            <person name="Zhao G.P."/>
            <person name="Liu X."/>
            <person name="St Leger R.J."/>
            <person name="Wang C."/>
        </authorList>
    </citation>
    <scope>NUCLEOTIDE SEQUENCE [LARGE SCALE GENOMIC DNA]</scope>
    <source>
        <strain evidence="7 8">CM01</strain>
    </source>
</reference>
<dbReference type="OMA" id="DRFDFYH"/>
<evidence type="ECO:0000256" key="4">
    <source>
        <dbReference type="ARBA" id="ARBA00023136"/>
    </source>
</evidence>
<comment type="subcellular location">
    <subcellularLocation>
        <location evidence="1">Membrane</location>
    </subcellularLocation>
</comment>
<proteinExistence type="predicted"/>
<dbReference type="HOGENOM" id="CLU_041178_0_0_1"/>
<evidence type="ECO:0000259" key="6">
    <source>
        <dbReference type="Pfam" id="PF04116"/>
    </source>
</evidence>
<feature type="domain" description="Fatty acid hydroxylase" evidence="6">
    <location>
        <begin position="184"/>
        <end position="330"/>
    </location>
</feature>
<dbReference type="KEGG" id="cmt:CCM_09592"/>
<dbReference type="GeneID" id="18171594"/>
<evidence type="ECO:0000256" key="3">
    <source>
        <dbReference type="ARBA" id="ARBA00022989"/>
    </source>
</evidence>
<dbReference type="GO" id="GO:0016491">
    <property type="term" value="F:oxidoreductase activity"/>
    <property type="evidence" value="ECO:0007669"/>
    <property type="project" value="InterPro"/>
</dbReference>
<dbReference type="Proteomes" id="UP000001610">
    <property type="component" value="Unassembled WGS sequence"/>
</dbReference>
<keyword evidence="8" id="KW-1185">Reference proteome</keyword>
<evidence type="ECO:0000256" key="5">
    <source>
        <dbReference type="SAM" id="Phobius"/>
    </source>
</evidence>
<name>G3JUV1_CORMM</name>
<evidence type="ECO:0000313" key="7">
    <source>
        <dbReference type="EMBL" id="EGX87631.1"/>
    </source>
</evidence>
<dbReference type="InterPro" id="IPR006694">
    <property type="entry name" value="Fatty_acid_hydroxylase"/>
</dbReference>
<feature type="transmembrane region" description="Helical" evidence="5">
    <location>
        <begin position="172"/>
        <end position="195"/>
    </location>
</feature>
<evidence type="ECO:0000256" key="2">
    <source>
        <dbReference type="ARBA" id="ARBA00022692"/>
    </source>
</evidence>
<dbReference type="STRING" id="983644.G3JUV1"/>
<protein>
    <submittedName>
        <fullName evidence="7">Fatty acid hydroxylase</fullName>
    </submittedName>
</protein>
<gene>
    <name evidence="7" type="ORF">CCM_09592</name>
</gene>
<dbReference type="RefSeq" id="XP_006674788.1">
    <property type="nucleotide sequence ID" value="XM_006674725.1"/>
</dbReference>
<dbReference type="PANTHER" id="PTHR11863">
    <property type="entry name" value="STEROL DESATURASE"/>
    <property type="match status" value="1"/>
</dbReference>
<accession>G3JUV1</accession>
<sequence>MSTTHTNPQDSLKSTWLQGDKSKWRWQHKLLASRLDPTLEMDVPVHAKTAPIPYLVGWPPHAFVLLTALGAMGAHQLILYATGWRALPGSLVFGLYSTAALHMLGRLTTALRRLGKRHGYLDGAHPRAPVPDAAVNGIILSLVKLMLGRPGLTVLLAYRPSTAPVDVMARPVWWAWLFAHVGAYTLTLDFFFYWYHRAMHDVPALWAAHRTHHIIKHPTSMLAAYADHVQEMGDLVVMPLLTYAAMRVAFGDRFDFYHWWVCQTYVMFTEPFGHSGLRVLGSPPSTFGWLWDRLGVSIVIEDHDIHHRRGSKKSFNYGKQTLVWDHIFGTVLRREESQNVDWSNKVYFPMS</sequence>
<keyword evidence="2 5" id="KW-0812">Transmembrane</keyword>
<dbReference type="Pfam" id="PF04116">
    <property type="entry name" value="FA_hydroxylase"/>
    <property type="match status" value="1"/>
</dbReference>
<dbReference type="eggNOG" id="ENOG502RXPC">
    <property type="taxonomic scope" value="Eukaryota"/>
</dbReference>
<dbReference type="GO" id="GO:0008610">
    <property type="term" value="P:lipid biosynthetic process"/>
    <property type="evidence" value="ECO:0007669"/>
    <property type="project" value="InterPro"/>
</dbReference>
<dbReference type="AlphaFoldDB" id="G3JUV1"/>
<feature type="transmembrane region" description="Helical" evidence="5">
    <location>
        <begin position="93"/>
        <end position="112"/>
    </location>
</feature>
<feature type="transmembrane region" description="Helical" evidence="5">
    <location>
        <begin position="62"/>
        <end position="81"/>
    </location>
</feature>
<evidence type="ECO:0000256" key="1">
    <source>
        <dbReference type="ARBA" id="ARBA00004370"/>
    </source>
</evidence>